<dbReference type="GO" id="GO:0004386">
    <property type="term" value="F:helicase activity"/>
    <property type="evidence" value="ECO:0007669"/>
    <property type="project" value="UniProtKB-KW"/>
</dbReference>
<dbReference type="Pfam" id="PF00271">
    <property type="entry name" value="Helicase_C"/>
    <property type="match status" value="1"/>
</dbReference>
<reference evidence="3" key="1">
    <citation type="submission" date="2021-02" db="EMBL/GenBank/DDBJ databases">
        <title>Activity-based single-cell genomes from oceanic crustal fluid captures similar information to metagenomic and metatranscriptomic surveys with orders of magnitude less sampling.</title>
        <authorList>
            <person name="D'Angelo T.S."/>
            <person name="Orcutt B.N."/>
        </authorList>
    </citation>
    <scope>NUCLEOTIDE SEQUENCE [LARGE SCALE GENOMIC DNA]</scope>
    <source>
        <strain evidence="3">AH-315-J10</strain>
    </source>
</reference>
<dbReference type="InterPro" id="IPR049730">
    <property type="entry name" value="SNF2/RAD54-like_C"/>
</dbReference>
<dbReference type="PANTHER" id="PTHR45766">
    <property type="entry name" value="DNA ANNEALING HELICASE AND ENDONUCLEASE ZRANB3 FAMILY MEMBER"/>
    <property type="match status" value="1"/>
</dbReference>
<keyword evidence="4" id="KW-1185">Reference proteome</keyword>
<evidence type="ECO:0000313" key="3">
    <source>
        <dbReference type="EMBL" id="MBN4059608.1"/>
    </source>
</evidence>
<keyword evidence="3" id="KW-0067">ATP-binding</keyword>
<dbReference type="InterPro" id="IPR000330">
    <property type="entry name" value="SNF2_N"/>
</dbReference>
<dbReference type="InterPro" id="IPR001650">
    <property type="entry name" value="Helicase_C-like"/>
</dbReference>
<dbReference type="PANTHER" id="PTHR45766:SF6">
    <property type="entry name" value="SWI_SNF-RELATED MATRIX-ASSOCIATED ACTIN-DEPENDENT REGULATOR OF CHROMATIN SUBFAMILY A-LIKE PROTEIN 1"/>
    <property type="match status" value="1"/>
</dbReference>
<dbReference type="InterPro" id="IPR038718">
    <property type="entry name" value="SNF2-like_sf"/>
</dbReference>
<keyword evidence="3" id="KW-0347">Helicase</keyword>
<dbReference type="CDD" id="cd18793">
    <property type="entry name" value="SF2_C_SNF"/>
    <property type="match status" value="1"/>
</dbReference>
<accession>A0ABS3AQ24</accession>
<protein>
    <submittedName>
        <fullName evidence="3">DEAD/DEAH box helicase</fullName>
    </submittedName>
</protein>
<dbReference type="Proteomes" id="UP000724964">
    <property type="component" value="Unassembled WGS sequence"/>
</dbReference>
<dbReference type="Gene3D" id="3.40.50.10810">
    <property type="entry name" value="Tandem AAA-ATPase domain"/>
    <property type="match status" value="1"/>
</dbReference>
<proteinExistence type="predicted"/>
<dbReference type="InterPro" id="IPR014001">
    <property type="entry name" value="Helicase_ATP-bd"/>
</dbReference>
<dbReference type="SUPFAM" id="SSF52540">
    <property type="entry name" value="P-loop containing nucleoside triphosphate hydrolases"/>
    <property type="match status" value="2"/>
</dbReference>
<organism evidence="3 4">
    <name type="scientific">Acidimicrobium ferrooxidans</name>
    <dbReference type="NCBI Taxonomy" id="53635"/>
    <lineage>
        <taxon>Bacteria</taxon>
        <taxon>Bacillati</taxon>
        <taxon>Actinomycetota</taxon>
        <taxon>Acidimicrobiia</taxon>
        <taxon>Acidimicrobiales</taxon>
        <taxon>Acidimicrobiaceae</taxon>
        <taxon>Acidimicrobium</taxon>
    </lineage>
</organism>
<sequence>MAATDAQLWLWWFVTEAAGSWTWDPTLVHQLKATGQEGADLDAAIGLGSVRQSQWPSGIDLGSLGLLRTLTVPQERDIARMIRLGGGANFSVPGAGKTTMAYVAWAVFKARKEVKRCLVVAPLSAHEAWQTEPDAIFEASARPAVVVRPDIPFGEVAVVNYELLESPERLESLRAWVSSTPTLVIFDEAHRVKKGRLGVRGRGAIALSRAAARRIVLTGTPRPNSQDDLDAVMELAYPGRGTGFARSSPDRLASTYCRITKAELGLPPLVTSTERIPMSPAHDRVYEAMVDVAARAVVDDPAILNDLTRAGRIAMLLMQAATDPTAALDVDGHLRMTEDKPEQLLEELILALPASVVPTKFVRTAQIVADHSKNGTKVVVWVCFRRHLDRLARLLSPHQPAVVHGGVVPLDPAADTDRAREIERFRDDPACTVLLATPHTLSEGISLHHTTTHQLHVDRTYNAGMLLQSLDRTHRLGLPGDANCTATYLVAERSDGSGCIDATIAARLDTKINAMGAALDDPGLNGLALPGQDDLLSPMQLAIGDGGTEILRELFAHLARQI</sequence>
<evidence type="ECO:0000256" key="1">
    <source>
        <dbReference type="ARBA" id="ARBA00022801"/>
    </source>
</evidence>
<keyword evidence="1" id="KW-0378">Hydrolase</keyword>
<dbReference type="PROSITE" id="PS51192">
    <property type="entry name" value="HELICASE_ATP_BIND_1"/>
    <property type="match status" value="1"/>
</dbReference>
<evidence type="ECO:0000313" key="4">
    <source>
        <dbReference type="Proteomes" id="UP000724964"/>
    </source>
</evidence>
<dbReference type="Gene3D" id="3.40.50.300">
    <property type="entry name" value="P-loop containing nucleotide triphosphate hydrolases"/>
    <property type="match status" value="1"/>
</dbReference>
<evidence type="ECO:0000259" key="2">
    <source>
        <dbReference type="PROSITE" id="PS51192"/>
    </source>
</evidence>
<dbReference type="SMART" id="SM00487">
    <property type="entry name" value="DEXDc"/>
    <property type="match status" value="1"/>
</dbReference>
<dbReference type="InterPro" id="IPR027417">
    <property type="entry name" value="P-loop_NTPase"/>
</dbReference>
<dbReference type="EMBL" id="JAFIUH010000007">
    <property type="protein sequence ID" value="MBN4059608.1"/>
    <property type="molecule type" value="Genomic_DNA"/>
</dbReference>
<dbReference type="Pfam" id="PF00176">
    <property type="entry name" value="SNF2-rel_dom"/>
    <property type="match status" value="1"/>
</dbReference>
<gene>
    <name evidence="3" type="ORF">JYT35_00655</name>
</gene>
<feature type="domain" description="Helicase ATP-binding" evidence="2">
    <location>
        <begin position="78"/>
        <end position="239"/>
    </location>
</feature>
<name>A0ABS3AQ24_9ACTN</name>
<comment type="caution">
    <text evidence="3">The sequence shown here is derived from an EMBL/GenBank/DDBJ whole genome shotgun (WGS) entry which is preliminary data.</text>
</comment>
<keyword evidence="3" id="KW-0547">Nucleotide-binding</keyword>